<name>A0A1C5IV74_9ACTN</name>
<proteinExistence type="predicted"/>
<feature type="region of interest" description="Disordered" evidence="1">
    <location>
        <begin position="53"/>
        <end position="91"/>
    </location>
</feature>
<gene>
    <name evidence="2" type="ORF">GA0070560_1176</name>
</gene>
<sequence>MLVARNAGGRRRGTEAAYRKGWSGRPGWRCYLHGRFDLAPIRHHQLFSDRMKYRRASGPVHTRDRRARPHRTAPPAATAHQRAAGIGISVP</sequence>
<evidence type="ECO:0000313" key="2">
    <source>
        <dbReference type="EMBL" id="SCG62222.1"/>
    </source>
</evidence>
<organism evidence="2 3">
    <name type="scientific">Micromonospora halophytica</name>
    <dbReference type="NCBI Taxonomy" id="47864"/>
    <lineage>
        <taxon>Bacteria</taxon>
        <taxon>Bacillati</taxon>
        <taxon>Actinomycetota</taxon>
        <taxon>Actinomycetes</taxon>
        <taxon>Micromonosporales</taxon>
        <taxon>Micromonosporaceae</taxon>
        <taxon>Micromonospora</taxon>
    </lineage>
</organism>
<dbReference type="STRING" id="47864.GA0070560_1176"/>
<dbReference type="AlphaFoldDB" id="A0A1C5IV74"/>
<feature type="compositionally biased region" description="Low complexity" evidence="1">
    <location>
        <begin position="73"/>
        <end position="84"/>
    </location>
</feature>
<dbReference type="Proteomes" id="UP000199408">
    <property type="component" value="Unassembled WGS sequence"/>
</dbReference>
<accession>A0A1C5IV74</accession>
<protein>
    <submittedName>
        <fullName evidence="2">Uncharacterized protein</fullName>
    </submittedName>
</protein>
<reference evidence="3" key="1">
    <citation type="submission" date="2016-06" db="EMBL/GenBank/DDBJ databases">
        <authorList>
            <person name="Varghese N."/>
        </authorList>
    </citation>
    <scope>NUCLEOTIDE SEQUENCE [LARGE SCALE GENOMIC DNA]</scope>
    <source>
        <strain evidence="3">DSM 43171</strain>
    </source>
</reference>
<evidence type="ECO:0000256" key="1">
    <source>
        <dbReference type="SAM" id="MobiDB-lite"/>
    </source>
</evidence>
<keyword evidence="3" id="KW-1185">Reference proteome</keyword>
<evidence type="ECO:0000313" key="3">
    <source>
        <dbReference type="Proteomes" id="UP000199408"/>
    </source>
</evidence>
<dbReference type="EMBL" id="FMDN01000017">
    <property type="protein sequence ID" value="SCG62222.1"/>
    <property type="molecule type" value="Genomic_DNA"/>
</dbReference>